<gene>
    <name evidence="2" type="ORF">M5X16_28365</name>
    <name evidence="3" type="ORF">PC41400_14560</name>
</gene>
<protein>
    <recommendedName>
        <fullName evidence="6">DUF4363 domain-containing protein</fullName>
    </recommendedName>
</protein>
<keyword evidence="5" id="KW-1185">Reference proteome</keyword>
<dbReference type="EMBL" id="CP026520">
    <property type="protein sequence ID" value="QAV18834.1"/>
    <property type="molecule type" value="Genomic_DNA"/>
</dbReference>
<dbReference type="Proteomes" id="UP001527202">
    <property type="component" value="Unassembled WGS sequence"/>
</dbReference>
<evidence type="ECO:0000313" key="3">
    <source>
        <dbReference type="EMBL" id="QAV18834.1"/>
    </source>
</evidence>
<evidence type="ECO:0000313" key="2">
    <source>
        <dbReference type="EMBL" id="MCY9599664.1"/>
    </source>
</evidence>
<dbReference type="GeneID" id="95376035"/>
<evidence type="ECO:0008006" key="6">
    <source>
        <dbReference type="Google" id="ProtNLM"/>
    </source>
</evidence>
<evidence type="ECO:0000256" key="1">
    <source>
        <dbReference type="SAM" id="SignalP"/>
    </source>
</evidence>
<evidence type="ECO:0000313" key="4">
    <source>
        <dbReference type="Proteomes" id="UP000288943"/>
    </source>
</evidence>
<reference evidence="2 5" key="2">
    <citation type="submission" date="2022-05" db="EMBL/GenBank/DDBJ databases">
        <title>Genome Sequencing of Bee-Associated Microbes.</title>
        <authorList>
            <person name="Dunlap C."/>
        </authorList>
    </citation>
    <scope>NUCLEOTIDE SEQUENCE [LARGE SCALE GENOMIC DNA]</scope>
    <source>
        <strain evidence="2 5">NRRL B-23120</strain>
    </source>
</reference>
<dbReference type="EMBL" id="JAMDMJ010000053">
    <property type="protein sequence ID" value="MCY9599664.1"/>
    <property type="molecule type" value="Genomic_DNA"/>
</dbReference>
<dbReference type="Proteomes" id="UP000288943">
    <property type="component" value="Chromosome"/>
</dbReference>
<dbReference type="PROSITE" id="PS51257">
    <property type="entry name" value="PROKAR_LIPOPROTEIN"/>
    <property type="match status" value="1"/>
</dbReference>
<dbReference type="RefSeq" id="WP_042227684.1">
    <property type="nucleotide sequence ID" value="NZ_CP026520.1"/>
</dbReference>
<accession>A0A410WWT9</accession>
<feature type="chain" id="PRO_5039444159" description="DUF4363 domain-containing protein" evidence="1">
    <location>
        <begin position="24"/>
        <end position="120"/>
    </location>
</feature>
<feature type="signal peptide" evidence="1">
    <location>
        <begin position="1"/>
        <end position="23"/>
    </location>
</feature>
<dbReference type="AlphaFoldDB" id="A0A410WWT9"/>
<keyword evidence="1" id="KW-0732">Signal</keyword>
<dbReference type="KEGG" id="pchi:PC41400_14560"/>
<organism evidence="3 4">
    <name type="scientific">Paenibacillus chitinolyticus</name>
    <dbReference type="NCBI Taxonomy" id="79263"/>
    <lineage>
        <taxon>Bacteria</taxon>
        <taxon>Bacillati</taxon>
        <taxon>Bacillota</taxon>
        <taxon>Bacilli</taxon>
        <taxon>Bacillales</taxon>
        <taxon>Paenibacillaceae</taxon>
        <taxon>Paenibacillus</taxon>
    </lineage>
</organism>
<sequence>MIKRLSKTIITVLLCLSVLTLSACGMNSEFVKDTKAVMESIAYDVMHNVTDTESTQKKVDAYHAKWKEKVKEGDETNLLNIVGELMGYEILYALKTDGADRMVVFTDYRRKENEAKKLME</sequence>
<reference evidence="3 4" key="1">
    <citation type="submission" date="2018-01" db="EMBL/GenBank/DDBJ databases">
        <title>The whole genome sequencing and assembly of Paenibacillus chitinolyticus KCCM 41400 strain.</title>
        <authorList>
            <person name="Kim J.-Y."/>
            <person name="Park M.-K."/>
            <person name="Lee Y.-J."/>
            <person name="Yi H."/>
            <person name="Bahn Y.-S."/>
            <person name="Kim J.F."/>
            <person name="Lee D.-W."/>
        </authorList>
    </citation>
    <scope>NUCLEOTIDE SEQUENCE [LARGE SCALE GENOMIC DNA]</scope>
    <source>
        <strain evidence="3 4">KCCM 41400</strain>
    </source>
</reference>
<name>A0A410WWT9_9BACL</name>
<evidence type="ECO:0000313" key="5">
    <source>
        <dbReference type="Proteomes" id="UP001527202"/>
    </source>
</evidence>
<proteinExistence type="predicted"/>